<dbReference type="Pfam" id="PF01638">
    <property type="entry name" value="HxlR"/>
    <property type="match status" value="1"/>
</dbReference>
<sequence length="151" mass="16521">MSLCGAAGADVSSENVATLVQRLTAGGNVSDLETRRPEEGLALVRSVLDRVGDKWAVIVVCALAGRTRRFNELRRACLPINQRMLSTTLRALERDGLVTRTLHPTVPPRVEYALTPRGLSFLAVARELAGWAEQNHVGIERSRADYDARDA</sequence>
<evidence type="ECO:0000256" key="1">
    <source>
        <dbReference type="ARBA" id="ARBA00023015"/>
    </source>
</evidence>
<proteinExistence type="predicted"/>
<dbReference type="InterPro" id="IPR036390">
    <property type="entry name" value="WH_DNA-bd_sf"/>
</dbReference>
<protein>
    <recommendedName>
        <fullName evidence="4">HTH hxlR-type domain-containing protein</fullName>
    </recommendedName>
</protein>
<evidence type="ECO:0000313" key="6">
    <source>
        <dbReference type="Proteomes" id="UP000658656"/>
    </source>
</evidence>
<comment type="caution">
    <text evidence="5">The sequence shown here is derived from an EMBL/GenBank/DDBJ whole genome shotgun (WGS) entry which is preliminary data.</text>
</comment>
<dbReference type="GO" id="GO:0003677">
    <property type="term" value="F:DNA binding"/>
    <property type="evidence" value="ECO:0007669"/>
    <property type="project" value="UniProtKB-KW"/>
</dbReference>
<reference evidence="5" key="2">
    <citation type="submission" date="2020-09" db="EMBL/GenBank/DDBJ databases">
        <authorList>
            <person name="Sun Q."/>
            <person name="Zhou Y."/>
        </authorList>
    </citation>
    <scope>NUCLEOTIDE SEQUENCE</scope>
    <source>
        <strain evidence="5">CGMCC 4.7679</strain>
    </source>
</reference>
<reference evidence="5" key="1">
    <citation type="journal article" date="2014" name="Int. J. Syst. Evol. Microbiol.">
        <title>Complete genome sequence of Corynebacterium casei LMG S-19264T (=DSM 44701T), isolated from a smear-ripened cheese.</title>
        <authorList>
            <consortium name="US DOE Joint Genome Institute (JGI-PGF)"/>
            <person name="Walter F."/>
            <person name="Albersmeier A."/>
            <person name="Kalinowski J."/>
            <person name="Ruckert C."/>
        </authorList>
    </citation>
    <scope>NUCLEOTIDE SEQUENCE</scope>
    <source>
        <strain evidence="5">CGMCC 4.7679</strain>
    </source>
</reference>
<dbReference type="Gene3D" id="1.10.10.10">
    <property type="entry name" value="Winged helix-like DNA-binding domain superfamily/Winged helix DNA-binding domain"/>
    <property type="match status" value="1"/>
</dbReference>
<gene>
    <name evidence="5" type="ORF">GCM10017566_41950</name>
</gene>
<dbReference type="PANTHER" id="PTHR33204:SF39">
    <property type="entry name" value="TRANSCRIPTIONAL REGULATORY PROTEIN"/>
    <property type="match status" value="1"/>
</dbReference>
<dbReference type="EMBL" id="BNAV01000005">
    <property type="protein sequence ID" value="GHF63874.1"/>
    <property type="molecule type" value="Genomic_DNA"/>
</dbReference>
<evidence type="ECO:0000259" key="4">
    <source>
        <dbReference type="PROSITE" id="PS51118"/>
    </source>
</evidence>
<evidence type="ECO:0000313" key="5">
    <source>
        <dbReference type="EMBL" id="GHF63874.1"/>
    </source>
</evidence>
<keyword evidence="3" id="KW-0804">Transcription</keyword>
<evidence type="ECO:0000256" key="2">
    <source>
        <dbReference type="ARBA" id="ARBA00023125"/>
    </source>
</evidence>
<dbReference type="SUPFAM" id="SSF46785">
    <property type="entry name" value="Winged helix' DNA-binding domain"/>
    <property type="match status" value="1"/>
</dbReference>
<dbReference type="AlphaFoldDB" id="A0A8H9IZD9"/>
<feature type="domain" description="HTH hxlR-type" evidence="4">
    <location>
        <begin position="36"/>
        <end position="140"/>
    </location>
</feature>
<dbReference type="PANTHER" id="PTHR33204">
    <property type="entry name" value="TRANSCRIPTIONAL REGULATOR, MARR FAMILY"/>
    <property type="match status" value="1"/>
</dbReference>
<dbReference type="InterPro" id="IPR036388">
    <property type="entry name" value="WH-like_DNA-bd_sf"/>
</dbReference>
<accession>A0A8H9IZD9</accession>
<keyword evidence="2" id="KW-0238">DNA-binding</keyword>
<dbReference type="OrthoDB" id="370168at2"/>
<name>A0A8H9IZD9_9PSEU</name>
<dbReference type="PROSITE" id="PS51118">
    <property type="entry name" value="HTH_HXLR"/>
    <property type="match status" value="1"/>
</dbReference>
<dbReference type="InterPro" id="IPR002577">
    <property type="entry name" value="HTH_HxlR"/>
</dbReference>
<keyword evidence="6" id="KW-1185">Reference proteome</keyword>
<evidence type="ECO:0000256" key="3">
    <source>
        <dbReference type="ARBA" id="ARBA00023163"/>
    </source>
</evidence>
<dbReference type="Proteomes" id="UP000658656">
    <property type="component" value="Unassembled WGS sequence"/>
</dbReference>
<organism evidence="5 6">
    <name type="scientific">Amycolatopsis bartoniae</name>
    <dbReference type="NCBI Taxonomy" id="941986"/>
    <lineage>
        <taxon>Bacteria</taxon>
        <taxon>Bacillati</taxon>
        <taxon>Actinomycetota</taxon>
        <taxon>Actinomycetes</taxon>
        <taxon>Pseudonocardiales</taxon>
        <taxon>Pseudonocardiaceae</taxon>
        <taxon>Amycolatopsis</taxon>
    </lineage>
</organism>
<keyword evidence="1" id="KW-0805">Transcription regulation</keyword>